<evidence type="ECO:0000256" key="6">
    <source>
        <dbReference type="ARBA" id="ARBA00023004"/>
    </source>
</evidence>
<dbReference type="GO" id="GO:0016706">
    <property type="term" value="F:2-oxoglutarate-dependent dioxygenase activity"/>
    <property type="evidence" value="ECO:0007669"/>
    <property type="project" value="TreeGrafter"/>
</dbReference>
<keyword evidence="3" id="KW-0479">Metal-binding</keyword>
<dbReference type="InterPro" id="IPR051323">
    <property type="entry name" value="AtsK-like"/>
</dbReference>
<gene>
    <name evidence="9" type="ORF">GAK30_00314</name>
</gene>
<feature type="region of interest" description="Disordered" evidence="7">
    <location>
        <begin position="291"/>
        <end position="314"/>
    </location>
</feature>
<proteinExistence type="inferred from homology"/>
<evidence type="ECO:0000256" key="1">
    <source>
        <dbReference type="ARBA" id="ARBA00001954"/>
    </source>
</evidence>
<dbReference type="InterPro" id="IPR003819">
    <property type="entry name" value="TauD/TfdA-like"/>
</dbReference>
<evidence type="ECO:0000256" key="7">
    <source>
        <dbReference type="SAM" id="MobiDB-lite"/>
    </source>
</evidence>
<sequence length="314" mass="34609">MSIPTDNAAPITVEPLAATIGAEIGGVDLRAPLAPATVAAIRQALLRWKVIFFRDQPLSHEQHIAFARLFGRPTVGHPVFGHVEGHPEVYSVARGRFKARHTGEVLVRPWTGWHTDVTAAVNPPAASILRGVVIPPYGGDTQWTDLAAAYQGLSPTLRGFVDTLRGVHRFSPPEGQAATSDFVAKNRARPLVSEHPLVRVHPETGERVLFASPSFLKNIAGLHPRESEQLLALLFEHIVRPEYTVRFRWRTGSIAFWDNRSTAHLAPRDIEALDFDRQLYRITLHGDVPRGVDGRPSDAIEGEPFEAYDASHPG</sequence>
<comment type="similarity">
    <text evidence="2">Belongs to the TfdA dioxygenase family.</text>
</comment>
<dbReference type="AlphaFoldDB" id="A0A7V8JRQ0"/>
<dbReference type="SUPFAM" id="SSF51197">
    <property type="entry name" value="Clavaminate synthase-like"/>
    <property type="match status" value="1"/>
</dbReference>
<evidence type="ECO:0000256" key="2">
    <source>
        <dbReference type="ARBA" id="ARBA00005896"/>
    </source>
</evidence>
<name>A0A7V8JRQ0_9BURK</name>
<dbReference type="EMBL" id="WNDQ01000003">
    <property type="protein sequence ID" value="KAF1023651.1"/>
    <property type="molecule type" value="Genomic_DNA"/>
</dbReference>
<evidence type="ECO:0000256" key="5">
    <source>
        <dbReference type="ARBA" id="ARBA00023002"/>
    </source>
</evidence>
<evidence type="ECO:0000313" key="10">
    <source>
        <dbReference type="Proteomes" id="UP000461670"/>
    </source>
</evidence>
<accession>A0A7V8JRQ0</accession>
<evidence type="ECO:0000256" key="4">
    <source>
        <dbReference type="ARBA" id="ARBA00022964"/>
    </source>
</evidence>
<keyword evidence="5" id="KW-0560">Oxidoreductase</keyword>
<comment type="caution">
    <text evidence="9">The sequence shown here is derived from an EMBL/GenBank/DDBJ whole genome shotgun (WGS) entry which is preliminary data.</text>
</comment>
<dbReference type="Gene3D" id="3.60.130.10">
    <property type="entry name" value="Clavaminate synthase-like"/>
    <property type="match status" value="1"/>
</dbReference>
<comment type="cofactor">
    <cofactor evidence="1">
        <name>Fe(2+)</name>
        <dbReference type="ChEBI" id="CHEBI:29033"/>
    </cofactor>
</comment>
<keyword evidence="6" id="KW-0408">Iron</keyword>
<dbReference type="GO" id="GO:0046872">
    <property type="term" value="F:metal ion binding"/>
    <property type="evidence" value="ECO:0007669"/>
    <property type="project" value="UniProtKB-KW"/>
</dbReference>
<dbReference type="Proteomes" id="UP000461670">
    <property type="component" value="Unassembled WGS sequence"/>
</dbReference>
<keyword evidence="4 9" id="KW-0223">Dioxygenase</keyword>
<dbReference type="Pfam" id="PF02668">
    <property type="entry name" value="TauD"/>
    <property type="match status" value="1"/>
</dbReference>
<evidence type="ECO:0000256" key="3">
    <source>
        <dbReference type="ARBA" id="ARBA00022723"/>
    </source>
</evidence>
<feature type="domain" description="TauD/TfdA-like" evidence="8">
    <location>
        <begin position="13"/>
        <end position="266"/>
    </location>
</feature>
<dbReference type="InterPro" id="IPR042098">
    <property type="entry name" value="TauD-like_sf"/>
</dbReference>
<protein>
    <submittedName>
        <fullName evidence="9">Alpha-ketoglutarate-dependent sulfate ester dioxygenase</fullName>
    </submittedName>
</protein>
<dbReference type="PANTHER" id="PTHR30468">
    <property type="entry name" value="ALPHA-KETOGLUTARATE-DEPENDENT SULFONATE DIOXYGENASE"/>
    <property type="match status" value="1"/>
</dbReference>
<organism evidence="9 10">
    <name type="scientific">Paracidovorax wautersii</name>
    <dbReference type="NCBI Taxonomy" id="1177982"/>
    <lineage>
        <taxon>Bacteria</taxon>
        <taxon>Pseudomonadati</taxon>
        <taxon>Pseudomonadota</taxon>
        <taxon>Betaproteobacteria</taxon>
        <taxon>Burkholderiales</taxon>
        <taxon>Comamonadaceae</taxon>
        <taxon>Paracidovorax</taxon>
    </lineage>
</organism>
<evidence type="ECO:0000259" key="8">
    <source>
        <dbReference type="Pfam" id="PF02668"/>
    </source>
</evidence>
<dbReference type="GO" id="GO:0005737">
    <property type="term" value="C:cytoplasm"/>
    <property type="evidence" value="ECO:0007669"/>
    <property type="project" value="TreeGrafter"/>
</dbReference>
<reference evidence="10" key="1">
    <citation type="journal article" date="2020" name="MBio">
        <title>Horizontal gene transfer to a defensive symbiont with a reduced genome amongst a multipartite beetle microbiome.</title>
        <authorList>
            <person name="Waterworth S.C."/>
            <person name="Florez L.V."/>
            <person name="Rees E.R."/>
            <person name="Hertweck C."/>
            <person name="Kaltenpoth M."/>
            <person name="Kwan J.C."/>
        </authorList>
    </citation>
    <scope>NUCLEOTIDE SEQUENCE [LARGE SCALE GENOMIC DNA]</scope>
</reference>
<evidence type="ECO:0000313" key="9">
    <source>
        <dbReference type="EMBL" id="KAF1023651.1"/>
    </source>
</evidence>
<dbReference type="PANTHER" id="PTHR30468:SF5">
    <property type="entry name" value="ALPHA-KETOGLUTARATE-DEPENDENT SULFATE ESTER DIOXYGENASE"/>
    <property type="match status" value="1"/>
</dbReference>